<organism evidence="1 2">
    <name type="scientific">Aeoliella mucimassa</name>
    <dbReference type="NCBI Taxonomy" id="2527972"/>
    <lineage>
        <taxon>Bacteria</taxon>
        <taxon>Pseudomonadati</taxon>
        <taxon>Planctomycetota</taxon>
        <taxon>Planctomycetia</taxon>
        <taxon>Pirellulales</taxon>
        <taxon>Lacipirellulaceae</taxon>
        <taxon>Aeoliella</taxon>
    </lineage>
</organism>
<dbReference type="EMBL" id="CP036278">
    <property type="protein sequence ID" value="QDU56707.1"/>
    <property type="molecule type" value="Genomic_DNA"/>
</dbReference>
<keyword evidence="2" id="KW-1185">Reference proteome</keyword>
<reference evidence="1 2" key="1">
    <citation type="submission" date="2019-02" db="EMBL/GenBank/DDBJ databases">
        <title>Deep-cultivation of Planctomycetes and their phenomic and genomic characterization uncovers novel biology.</title>
        <authorList>
            <person name="Wiegand S."/>
            <person name="Jogler M."/>
            <person name="Boedeker C."/>
            <person name="Pinto D."/>
            <person name="Vollmers J."/>
            <person name="Rivas-Marin E."/>
            <person name="Kohn T."/>
            <person name="Peeters S.H."/>
            <person name="Heuer A."/>
            <person name="Rast P."/>
            <person name="Oberbeckmann S."/>
            <person name="Bunk B."/>
            <person name="Jeske O."/>
            <person name="Meyerdierks A."/>
            <person name="Storesund J.E."/>
            <person name="Kallscheuer N."/>
            <person name="Luecker S."/>
            <person name="Lage O.M."/>
            <person name="Pohl T."/>
            <person name="Merkel B.J."/>
            <person name="Hornburger P."/>
            <person name="Mueller R.-W."/>
            <person name="Bruemmer F."/>
            <person name="Labrenz M."/>
            <person name="Spormann A.M."/>
            <person name="Op den Camp H."/>
            <person name="Overmann J."/>
            <person name="Amann R."/>
            <person name="Jetten M.S.M."/>
            <person name="Mascher T."/>
            <person name="Medema M.H."/>
            <person name="Devos D.P."/>
            <person name="Kaster A.-K."/>
            <person name="Ovreas L."/>
            <person name="Rohde M."/>
            <person name="Galperin M.Y."/>
            <person name="Jogler C."/>
        </authorList>
    </citation>
    <scope>NUCLEOTIDE SEQUENCE [LARGE SCALE GENOMIC DNA]</scope>
    <source>
        <strain evidence="1 2">Pan181</strain>
    </source>
</reference>
<gene>
    <name evidence="1" type="ORF">Pan181_29170</name>
</gene>
<accession>A0A518APQ8</accession>
<proteinExistence type="predicted"/>
<dbReference type="OrthoDB" id="253679at2"/>
<dbReference type="InterPro" id="IPR011010">
    <property type="entry name" value="DNA_brk_join_enz"/>
</dbReference>
<dbReference type="RefSeq" id="WP_145247407.1">
    <property type="nucleotide sequence ID" value="NZ_CP036278.1"/>
</dbReference>
<dbReference type="Proteomes" id="UP000315750">
    <property type="component" value="Chromosome"/>
</dbReference>
<name>A0A518APQ8_9BACT</name>
<evidence type="ECO:0000313" key="1">
    <source>
        <dbReference type="EMBL" id="QDU56707.1"/>
    </source>
</evidence>
<sequence length="147" mass="17040">MEANADSRPLLASRPGFFFNYGVDTGTVFNTAAFHDPILWRPEPPNGQGKDSRYGWLYYRRVKTKKQFYRPMNQVVNVHLKSLRPEVLQPGQSVFDCGSSRPNEQFQRLCTLAGVKPKHDVETGEEKLWVLKDLRKTCTTYYDEHMP</sequence>
<evidence type="ECO:0000313" key="2">
    <source>
        <dbReference type="Proteomes" id="UP000315750"/>
    </source>
</evidence>
<dbReference type="GO" id="GO:0003677">
    <property type="term" value="F:DNA binding"/>
    <property type="evidence" value="ECO:0007669"/>
    <property type="project" value="InterPro"/>
</dbReference>
<dbReference type="SUPFAM" id="SSF56349">
    <property type="entry name" value="DNA breaking-rejoining enzymes"/>
    <property type="match status" value="1"/>
</dbReference>
<dbReference type="AlphaFoldDB" id="A0A518APQ8"/>
<protein>
    <submittedName>
        <fullName evidence="1">Uncharacterized protein</fullName>
    </submittedName>
</protein>
<dbReference type="KEGG" id="amuc:Pan181_29170"/>